<feature type="transmembrane region" description="Helical" evidence="1">
    <location>
        <begin position="42"/>
        <end position="60"/>
    </location>
</feature>
<reference evidence="2 3" key="1">
    <citation type="submission" date="2021-01" db="EMBL/GenBank/DDBJ databases">
        <title>Genomic Encyclopedia of Type Strains, Phase IV (KMG-IV): sequencing the most valuable type-strain genomes for metagenomic binning, comparative biology and taxonomic classification.</title>
        <authorList>
            <person name="Goeker M."/>
        </authorList>
    </citation>
    <scope>NUCLEOTIDE SEQUENCE [LARGE SCALE GENOMIC DNA]</scope>
    <source>
        <strain evidence="2 3">DSM 23711</strain>
    </source>
</reference>
<evidence type="ECO:0000256" key="1">
    <source>
        <dbReference type="SAM" id="Phobius"/>
    </source>
</evidence>
<dbReference type="RefSeq" id="WP_204500501.1">
    <property type="nucleotide sequence ID" value="NZ_JAFBDR010000015.1"/>
</dbReference>
<name>A0ABS2N2A1_9BACI</name>
<dbReference type="EMBL" id="JAFBDR010000015">
    <property type="protein sequence ID" value="MBM7572237.1"/>
    <property type="molecule type" value="Genomic_DNA"/>
</dbReference>
<keyword evidence="3" id="KW-1185">Reference proteome</keyword>
<dbReference type="InterPro" id="IPR025620">
    <property type="entry name" value="YlaH"/>
</dbReference>
<keyword evidence="1" id="KW-1133">Transmembrane helix</keyword>
<accession>A0ABS2N2A1</accession>
<protein>
    <recommendedName>
        <fullName evidence="4">YlaH-like protein</fullName>
    </recommendedName>
</protein>
<keyword evidence="1" id="KW-0812">Transmembrane</keyword>
<organism evidence="2 3">
    <name type="scientific">Aquibacillus albus</name>
    <dbReference type="NCBI Taxonomy" id="1168171"/>
    <lineage>
        <taxon>Bacteria</taxon>
        <taxon>Bacillati</taxon>
        <taxon>Bacillota</taxon>
        <taxon>Bacilli</taxon>
        <taxon>Bacillales</taxon>
        <taxon>Bacillaceae</taxon>
        <taxon>Aquibacillus</taxon>
    </lineage>
</organism>
<feature type="transmembrane region" description="Helical" evidence="1">
    <location>
        <begin position="72"/>
        <end position="89"/>
    </location>
</feature>
<comment type="caution">
    <text evidence="2">The sequence shown here is derived from an EMBL/GenBank/DDBJ whole genome shotgun (WGS) entry which is preliminary data.</text>
</comment>
<keyword evidence="1" id="KW-0472">Membrane</keyword>
<proteinExistence type="predicted"/>
<sequence>MENQGVMNVPGDLWPVANYFMQDLGTTVDFNNPDDVAILTKGFFYLYLTIVFFTILAYKFGFAKKLPPLKSTIVYIVLIIGTFFLTLIFGLNLPVAESLIVIAAILGIYRLRLHRERKMKNSESV</sequence>
<dbReference type="Pfam" id="PF14036">
    <property type="entry name" value="YlaH"/>
    <property type="match status" value="1"/>
</dbReference>
<gene>
    <name evidence="2" type="ORF">JOC48_002740</name>
</gene>
<dbReference type="Proteomes" id="UP001296943">
    <property type="component" value="Unassembled WGS sequence"/>
</dbReference>
<evidence type="ECO:0008006" key="4">
    <source>
        <dbReference type="Google" id="ProtNLM"/>
    </source>
</evidence>
<feature type="transmembrane region" description="Helical" evidence="1">
    <location>
        <begin position="95"/>
        <end position="111"/>
    </location>
</feature>
<evidence type="ECO:0000313" key="2">
    <source>
        <dbReference type="EMBL" id="MBM7572237.1"/>
    </source>
</evidence>
<evidence type="ECO:0000313" key="3">
    <source>
        <dbReference type="Proteomes" id="UP001296943"/>
    </source>
</evidence>